<evidence type="ECO:0000313" key="5">
    <source>
        <dbReference type="Proteomes" id="UP001159363"/>
    </source>
</evidence>
<keyword evidence="2" id="KW-1133">Transmembrane helix</keyword>
<evidence type="ECO:0000256" key="2">
    <source>
        <dbReference type="SAM" id="Phobius"/>
    </source>
</evidence>
<dbReference type="Pfam" id="PF14911">
    <property type="entry name" value="MMS22L_C"/>
    <property type="match status" value="1"/>
</dbReference>
<dbReference type="Proteomes" id="UP001159363">
    <property type="component" value="Chromosome 10"/>
</dbReference>
<protein>
    <recommendedName>
        <fullName evidence="3">MMS22-like C-terminal domain-containing protein</fullName>
    </recommendedName>
</protein>
<organism evidence="4 5">
    <name type="scientific">Dryococelus australis</name>
    <dbReference type="NCBI Taxonomy" id="614101"/>
    <lineage>
        <taxon>Eukaryota</taxon>
        <taxon>Metazoa</taxon>
        <taxon>Ecdysozoa</taxon>
        <taxon>Arthropoda</taxon>
        <taxon>Hexapoda</taxon>
        <taxon>Insecta</taxon>
        <taxon>Pterygota</taxon>
        <taxon>Neoptera</taxon>
        <taxon>Polyneoptera</taxon>
        <taxon>Phasmatodea</taxon>
        <taxon>Verophasmatodea</taxon>
        <taxon>Anareolatae</taxon>
        <taxon>Phasmatidae</taxon>
        <taxon>Eurycanthinae</taxon>
        <taxon>Dryococelus</taxon>
    </lineage>
</organism>
<comment type="caution">
    <text evidence="4">The sequence shown here is derived from an EMBL/GenBank/DDBJ whole genome shotgun (WGS) entry which is preliminary data.</text>
</comment>
<dbReference type="PANTHER" id="PTHR28547:SF1">
    <property type="entry name" value="PROTEIN MMS22-LIKE"/>
    <property type="match status" value="1"/>
</dbReference>
<reference evidence="4 5" key="1">
    <citation type="submission" date="2023-02" db="EMBL/GenBank/DDBJ databases">
        <title>LHISI_Scaffold_Assembly.</title>
        <authorList>
            <person name="Stuart O.P."/>
            <person name="Cleave R."/>
            <person name="Magrath M.J.L."/>
            <person name="Mikheyev A.S."/>
        </authorList>
    </citation>
    <scope>NUCLEOTIDE SEQUENCE [LARGE SCALE GENOMIC DNA]</scope>
    <source>
        <strain evidence="4">Daus_M_001</strain>
        <tissue evidence="4">Leg muscle</tissue>
    </source>
</reference>
<feature type="compositionally biased region" description="Polar residues" evidence="1">
    <location>
        <begin position="458"/>
        <end position="477"/>
    </location>
</feature>
<dbReference type="InterPro" id="IPR029424">
    <property type="entry name" value="MMS22L_C"/>
</dbReference>
<keyword evidence="2" id="KW-0812">Transmembrane</keyword>
<sequence>MFNESSACARINQVSPFQPVPQYYNGHVVKPEQPAVNKSCVLMGFGIDISEVAQPFMNEVGLNTGNSMLMKMFIGDLQLILSSQLESWGSCSQSVLFAHSLYYLSPLTELIHLANSLSLSQPTQLRWLAGSIFEWRPARRCITLLGVVVQVIGRAGPEGARLGACVLQFVKRQFTGRGITLPPQVFQLAVELTVLSARHSRLVPDSSAELFRYFGCSLVVDAGASLGYLCLLLQRSCTTQVLASQVPGYTTLIVQSWIRRPVMLGNENCVAAVLREEQETLAVIGCPFHLIDLASEKASATLLFNIHHILIDVFYYLEKSAKRKGKLQEFQNLHSKEARKILKRVCIWWLSVDLSPFILSVKGNESTDAAVDELQKQFTALQIENLPSLVNKDKRIDAKQFGDKNRTKFRSQLSDKCLESMLVVKCNQSSSPQHFCAEALYCSGPHGPLQEHTATNYQKRQSLQPPLASRSLTSPETCPNPLHTSAVDPPSSTAIATCCVCPASTAFGERHRARREEKKEEFFSTKQVCNNQSTLGGDTPWERAQTARHFERQYSSDSTPVYFLSHTWFGINLHPAVRSLVTVCDTSSAPPLPPARPRHEVADSLLVLSMVRGGSGMIAGLCNPENHVLSCLRYKQHSTREADGSRGTKRCGEGIKQTSLVCDVGGRRWIYAHAWVLVLIMTCGGLLLYSVDLSARLRWLSGLLIISGVGNKGWIGHASLLLDNHLQEVEREWKRERNAAATTLWPPAATGTSGDNHLVLVLRVTSFCREAGMGGENSLVSILSLWIFSNAQLRPKCLTACWHSVRCGGGILLVCQSPENLANLTKVVASLPEVRQLCQVAGMRLESTDDAFQVFVEAVGRAYVIASTEQDRTALRERCSSYFGQVEKYVESLLREPPSYQAVKRVYGCALQLIRNCKTLLYHRNSPNNILLSLVAQLFPLQQCERELHRHRLTAVMHHLLPLLKELQSLVSAIDVSVCRTVRQLVVKYLSMFDGHLRLDEHPLVHFFAEGNVGEIGRLILQAICDEILRNQGVLHKDANVVGNSLIKGC</sequence>
<evidence type="ECO:0000259" key="3">
    <source>
        <dbReference type="Pfam" id="PF14911"/>
    </source>
</evidence>
<gene>
    <name evidence="4" type="ORF">PR048_026384</name>
</gene>
<feature type="region of interest" description="Disordered" evidence="1">
    <location>
        <begin position="458"/>
        <end position="485"/>
    </location>
</feature>
<evidence type="ECO:0000256" key="1">
    <source>
        <dbReference type="SAM" id="MobiDB-lite"/>
    </source>
</evidence>
<dbReference type="PANTHER" id="PTHR28547">
    <property type="entry name" value="PROTEIN MMS22-LIKE"/>
    <property type="match status" value="1"/>
</dbReference>
<name>A0ABQ9GL89_9NEOP</name>
<feature type="domain" description="MMS22-like C-terminal" evidence="3">
    <location>
        <begin position="819"/>
        <end position="1035"/>
    </location>
</feature>
<dbReference type="EMBL" id="JARBHB010000011">
    <property type="protein sequence ID" value="KAJ8872768.1"/>
    <property type="molecule type" value="Genomic_DNA"/>
</dbReference>
<proteinExistence type="predicted"/>
<keyword evidence="5" id="KW-1185">Reference proteome</keyword>
<evidence type="ECO:0000313" key="4">
    <source>
        <dbReference type="EMBL" id="KAJ8872768.1"/>
    </source>
</evidence>
<dbReference type="InterPro" id="IPR042320">
    <property type="entry name" value="MMS22-like"/>
</dbReference>
<feature type="transmembrane region" description="Helical" evidence="2">
    <location>
        <begin position="669"/>
        <end position="691"/>
    </location>
</feature>
<keyword evidence="2" id="KW-0472">Membrane</keyword>
<accession>A0ABQ9GL89</accession>